<dbReference type="AlphaFoldDB" id="A0A0K2VF28"/>
<proteinExistence type="predicted"/>
<sequence length="44" mass="5121">SNSWLIYIKERIIYKQIGQTCSSDWEPLPDCCNSLERTRGECSP</sequence>
<feature type="non-terminal residue" evidence="1">
    <location>
        <position position="1"/>
    </location>
</feature>
<protein>
    <submittedName>
        <fullName evidence="1">Uncharacterized protein</fullName>
    </submittedName>
</protein>
<reference evidence="1" key="1">
    <citation type="submission" date="2014-05" db="EMBL/GenBank/DDBJ databases">
        <authorList>
            <person name="Chronopoulou M."/>
        </authorList>
    </citation>
    <scope>NUCLEOTIDE SEQUENCE</scope>
    <source>
        <tissue evidence="1">Whole organism</tissue>
    </source>
</reference>
<accession>A0A0K2VF28</accession>
<dbReference type="EMBL" id="HACA01031619">
    <property type="protein sequence ID" value="CDW48980.1"/>
    <property type="molecule type" value="Transcribed_RNA"/>
</dbReference>
<organism evidence="1">
    <name type="scientific">Lepeophtheirus salmonis</name>
    <name type="common">Salmon louse</name>
    <name type="synonym">Caligus salmonis</name>
    <dbReference type="NCBI Taxonomy" id="72036"/>
    <lineage>
        <taxon>Eukaryota</taxon>
        <taxon>Metazoa</taxon>
        <taxon>Ecdysozoa</taxon>
        <taxon>Arthropoda</taxon>
        <taxon>Crustacea</taxon>
        <taxon>Multicrustacea</taxon>
        <taxon>Hexanauplia</taxon>
        <taxon>Copepoda</taxon>
        <taxon>Siphonostomatoida</taxon>
        <taxon>Caligidae</taxon>
        <taxon>Lepeophtheirus</taxon>
    </lineage>
</organism>
<evidence type="ECO:0000313" key="1">
    <source>
        <dbReference type="EMBL" id="CDW48980.1"/>
    </source>
</evidence>
<name>A0A0K2VF28_LEPSM</name>